<evidence type="ECO:0000313" key="4">
    <source>
        <dbReference type="Proteomes" id="UP000265160"/>
    </source>
</evidence>
<accession>A0A3P9DT38</accession>
<evidence type="ECO:0000259" key="2">
    <source>
        <dbReference type="Pfam" id="PF07686"/>
    </source>
</evidence>
<keyword evidence="1" id="KW-1133">Transmembrane helix</keyword>
<dbReference type="InterPro" id="IPR036179">
    <property type="entry name" value="Ig-like_dom_sf"/>
</dbReference>
<dbReference type="GeneTree" id="ENSGT01030000234775"/>
<keyword evidence="4" id="KW-1185">Reference proteome</keyword>
<feature type="transmembrane region" description="Helical" evidence="1">
    <location>
        <begin position="150"/>
        <end position="171"/>
    </location>
</feature>
<proteinExistence type="predicted"/>
<reference evidence="3" key="2">
    <citation type="submission" date="2025-09" db="UniProtKB">
        <authorList>
            <consortium name="Ensembl"/>
        </authorList>
    </citation>
    <scope>IDENTIFICATION</scope>
</reference>
<organism evidence="3 4">
    <name type="scientific">Maylandia zebra</name>
    <name type="common">zebra mbuna</name>
    <dbReference type="NCBI Taxonomy" id="106582"/>
    <lineage>
        <taxon>Eukaryota</taxon>
        <taxon>Metazoa</taxon>
        <taxon>Chordata</taxon>
        <taxon>Craniata</taxon>
        <taxon>Vertebrata</taxon>
        <taxon>Euteleostomi</taxon>
        <taxon>Actinopterygii</taxon>
        <taxon>Neopterygii</taxon>
        <taxon>Teleostei</taxon>
        <taxon>Neoteleostei</taxon>
        <taxon>Acanthomorphata</taxon>
        <taxon>Ovalentaria</taxon>
        <taxon>Cichlomorphae</taxon>
        <taxon>Cichliformes</taxon>
        <taxon>Cichlidae</taxon>
        <taxon>African cichlids</taxon>
        <taxon>Pseudocrenilabrinae</taxon>
        <taxon>Haplochromini</taxon>
        <taxon>Maylandia</taxon>
        <taxon>Maylandia zebra complex</taxon>
    </lineage>
</organism>
<keyword evidence="1" id="KW-0812">Transmembrane</keyword>
<keyword evidence="1" id="KW-0472">Membrane</keyword>
<dbReference type="AlphaFoldDB" id="A0A3P9DT38"/>
<dbReference type="STRING" id="106582.ENSMZEP00005037412"/>
<feature type="domain" description="Immunoglobulin V-set" evidence="2">
    <location>
        <begin position="36"/>
        <end position="141"/>
    </location>
</feature>
<dbReference type="InterPro" id="IPR013106">
    <property type="entry name" value="Ig_V-set"/>
</dbReference>
<name>A0A3P9DT38_9CICH</name>
<dbReference type="SUPFAM" id="SSF48726">
    <property type="entry name" value="Immunoglobulin"/>
    <property type="match status" value="1"/>
</dbReference>
<evidence type="ECO:0000313" key="3">
    <source>
        <dbReference type="Ensembl" id="ENSMZEP00005037412.1"/>
    </source>
</evidence>
<dbReference type="Pfam" id="PF07686">
    <property type="entry name" value="V-set"/>
    <property type="match status" value="1"/>
</dbReference>
<dbReference type="InterPro" id="IPR013783">
    <property type="entry name" value="Ig-like_fold"/>
</dbReference>
<protein>
    <recommendedName>
        <fullName evidence="2">Immunoglobulin V-set domain-containing protein</fullName>
    </recommendedName>
</protein>
<dbReference type="Gene3D" id="2.60.40.10">
    <property type="entry name" value="Immunoglobulins"/>
    <property type="match status" value="1"/>
</dbReference>
<dbReference type="Proteomes" id="UP000265160">
    <property type="component" value="Unplaced"/>
</dbReference>
<dbReference type="Ensembl" id="ENSMZET00005038718.1">
    <property type="protein sequence ID" value="ENSMZEP00005037412.1"/>
    <property type="gene ID" value="ENSMZEG00005027895.1"/>
</dbReference>
<evidence type="ECO:0000256" key="1">
    <source>
        <dbReference type="SAM" id="Phobius"/>
    </source>
</evidence>
<reference evidence="3" key="1">
    <citation type="submission" date="2025-08" db="UniProtKB">
        <authorList>
            <consortium name="Ensembl"/>
        </authorList>
    </citation>
    <scope>IDENTIFICATION</scope>
</reference>
<sequence length="217" mass="24538">DSSGQFIRNGLSFGSDQLCLLLSVSSTGSFVVDVTQSSYQAEENHNITLEWTFTTKPDTPISALKIRCRLITDQKPSTLYFLYDGVEVSEFQDERFSGRVLSDKDALREGRIRLQLSRLRTEDSALYLCEVDTGYGRGSNSCRVTNKLHIMYVVLVSELAGFLFLSVVYLLPLHRRKYCFNTRRPAQKVVHVSQSVQCVMSRELSKIDGGEFVAEIN</sequence>